<evidence type="ECO:0000313" key="10">
    <source>
        <dbReference type="EMBL" id="ORY92790.1"/>
    </source>
</evidence>
<dbReference type="GO" id="GO:0003995">
    <property type="term" value="F:acyl-CoA dehydrogenase activity"/>
    <property type="evidence" value="ECO:0007669"/>
    <property type="project" value="TreeGrafter"/>
</dbReference>
<organism evidence="10 11">
    <name type="scientific">Leucosporidium creatinivorum</name>
    <dbReference type="NCBI Taxonomy" id="106004"/>
    <lineage>
        <taxon>Eukaryota</taxon>
        <taxon>Fungi</taxon>
        <taxon>Dikarya</taxon>
        <taxon>Basidiomycota</taxon>
        <taxon>Pucciniomycotina</taxon>
        <taxon>Microbotryomycetes</taxon>
        <taxon>Leucosporidiales</taxon>
        <taxon>Leucosporidium</taxon>
    </lineage>
</organism>
<evidence type="ECO:0000256" key="4">
    <source>
        <dbReference type="ARBA" id="ARBA00022630"/>
    </source>
</evidence>
<dbReference type="InterPro" id="IPR050741">
    <property type="entry name" value="Acyl-CoA_dehydrogenase"/>
</dbReference>
<accession>A0A1Y2G5L6</accession>
<dbReference type="EMBL" id="MCGR01000001">
    <property type="protein sequence ID" value="ORY92790.1"/>
    <property type="molecule type" value="Genomic_DNA"/>
</dbReference>
<keyword evidence="6" id="KW-0274">FAD</keyword>
<dbReference type="InterPro" id="IPR013786">
    <property type="entry name" value="AcylCoA_DH/ox_N"/>
</dbReference>
<dbReference type="InterPro" id="IPR006091">
    <property type="entry name" value="Acyl-CoA_Oxase/DH_mid-dom"/>
</dbReference>
<evidence type="ECO:0000256" key="8">
    <source>
        <dbReference type="ARBA" id="ARBA00023004"/>
    </source>
</evidence>
<evidence type="ECO:0000259" key="9">
    <source>
        <dbReference type="PROSITE" id="PS50255"/>
    </source>
</evidence>
<keyword evidence="7" id="KW-0560">Oxidoreductase</keyword>
<dbReference type="PRINTS" id="PR00363">
    <property type="entry name" value="CYTOCHROMEB5"/>
</dbReference>
<dbReference type="Pfam" id="PF02770">
    <property type="entry name" value="Acyl-CoA_dh_M"/>
    <property type="match status" value="1"/>
</dbReference>
<keyword evidence="4" id="KW-0285">Flavoprotein</keyword>
<dbReference type="InterPro" id="IPR036400">
    <property type="entry name" value="Cyt_B5-like_heme/steroid_sf"/>
</dbReference>
<dbReference type="PROSITE" id="PS00191">
    <property type="entry name" value="CYTOCHROME_B5_1"/>
    <property type="match status" value="1"/>
</dbReference>
<dbReference type="SMART" id="SM01117">
    <property type="entry name" value="Cyt-b5"/>
    <property type="match status" value="1"/>
</dbReference>
<dbReference type="SUPFAM" id="SSF55856">
    <property type="entry name" value="Cytochrome b5-like heme/steroid binding domain"/>
    <property type="match status" value="1"/>
</dbReference>
<dbReference type="InterPro" id="IPR009075">
    <property type="entry name" value="AcylCo_DH/oxidase_C"/>
</dbReference>
<comment type="caution">
    <text evidence="10">The sequence shown here is derived from an EMBL/GenBank/DDBJ whole genome shotgun (WGS) entry which is preliminary data.</text>
</comment>
<feature type="domain" description="Cytochrome b5 heme-binding" evidence="9">
    <location>
        <begin position="2"/>
        <end position="77"/>
    </location>
</feature>
<reference evidence="10 11" key="1">
    <citation type="submission" date="2016-07" db="EMBL/GenBank/DDBJ databases">
        <title>Pervasive Adenine N6-methylation of Active Genes in Fungi.</title>
        <authorList>
            <consortium name="DOE Joint Genome Institute"/>
            <person name="Mondo S.J."/>
            <person name="Dannebaum R.O."/>
            <person name="Kuo R.C."/>
            <person name="Labutti K."/>
            <person name="Haridas S."/>
            <person name="Kuo A."/>
            <person name="Salamov A."/>
            <person name="Ahrendt S.R."/>
            <person name="Lipzen A."/>
            <person name="Sullivan W."/>
            <person name="Andreopoulos W.B."/>
            <person name="Clum A."/>
            <person name="Lindquist E."/>
            <person name="Daum C."/>
            <person name="Ramamoorthy G.K."/>
            <person name="Gryganskyi A."/>
            <person name="Culley D."/>
            <person name="Magnuson J.K."/>
            <person name="James T.Y."/>
            <person name="O'Malley M.A."/>
            <person name="Stajich J.E."/>
            <person name="Spatafora J.W."/>
            <person name="Visel A."/>
            <person name="Grigoriev I.V."/>
        </authorList>
    </citation>
    <scope>NUCLEOTIDE SEQUENCE [LARGE SCALE GENOMIC DNA]</scope>
    <source>
        <strain evidence="10 11">62-1032</strain>
    </source>
</reference>
<dbReference type="PROSITE" id="PS50255">
    <property type="entry name" value="CYTOCHROME_B5_2"/>
    <property type="match status" value="1"/>
</dbReference>
<comment type="similarity">
    <text evidence="2">Belongs to the acyl-CoA dehydrogenase family.</text>
</comment>
<dbReference type="PANTHER" id="PTHR48083:SF28">
    <property type="entry name" value="ACYL-COA DEHYDROGENASE FAMILY PROTEIN (AFU_ORTHOLOGUE AFUA_6G10880)-RELATED"/>
    <property type="match status" value="1"/>
</dbReference>
<dbReference type="Gene3D" id="1.10.540.10">
    <property type="entry name" value="Acyl-CoA dehydrogenase/oxidase, N-terminal domain"/>
    <property type="match status" value="1"/>
</dbReference>
<dbReference type="Proteomes" id="UP000193467">
    <property type="component" value="Unassembled WGS sequence"/>
</dbReference>
<dbReference type="GO" id="GO:0020037">
    <property type="term" value="F:heme binding"/>
    <property type="evidence" value="ECO:0007669"/>
    <property type="project" value="InterPro"/>
</dbReference>
<dbReference type="AlphaFoldDB" id="A0A1Y2G5L6"/>
<dbReference type="STRING" id="106004.A0A1Y2G5L6"/>
<dbReference type="Gene3D" id="1.20.140.10">
    <property type="entry name" value="Butyryl-CoA Dehydrogenase, subunit A, domain 3"/>
    <property type="match status" value="1"/>
</dbReference>
<keyword evidence="11" id="KW-1185">Reference proteome</keyword>
<dbReference type="PANTHER" id="PTHR48083">
    <property type="entry name" value="MEDIUM-CHAIN SPECIFIC ACYL-COA DEHYDROGENASE, MITOCHONDRIAL-RELATED"/>
    <property type="match status" value="1"/>
</dbReference>
<dbReference type="InterPro" id="IPR046373">
    <property type="entry name" value="Acyl-CoA_Oxase/DH_mid-dom_sf"/>
</dbReference>
<comment type="cofactor">
    <cofactor evidence="1">
        <name>FAD</name>
        <dbReference type="ChEBI" id="CHEBI:57692"/>
    </cofactor>
</comment>
<dbReference type="InterPro" id="IPR036250">
    <property type="entry name" value="AcylCo_DH-like_C"/>
</dbReference>
<gene>
    <name evidence="10" type="ORF">BCR35DRAFT_320035</name>
</gene>
<dbReference type="GO" id="GO:0005737">
    <property type="term" value="C:cytoplasm"/>
    <property type="evidence" value="ECO:0007669"/>
    <property type="project" value="TreeGrafter"/>
</dbReference>
<protein>
    <submittedName>
        <fullName evidence="10">Acyl-CoA dehydrogenase/oxidase</fullName>
    </submittedName>
</protein>
<dbReference type="Gene3D" id="3.10.120.10">
    <property type="entry name" value="Cytochrome b5-like heme/steroid binding domain"/>
    <property type="match status" value="1"/>
</dbReference>
<dbReference type="GO" id="GO:0033539">
    <property type="term" value="P:fatty acid beta-oxidation using acyl-CoA dehydrogenase"/>
    <property type="evidence" value="ECO:0007669"/>
    <property type="project" value="TreeGrafter"/>
</dbReference>
<dbReference type="InterPro" id="IPR018506">
    <property type="entry name" value="Cyt_B5_heme-BS"/>
</dbReference>
<keyword evidence="3" id="KW-0349">Heme</keyword>
<dbReference type="GO" id="GO:0046872">
    <property type="term" value="F:metal ion binding"/>
    <property type="evidence" value="ECO:0007669"/>
    <property type="project" value="UniProtKB-KW"/>
</dbReference>
<dbReference type="InterPro" id="IPR001199">
    <property type="entry name" value="Cyt_B5-like_heme/steroid-bd"/>
</dbReference>
<dbReference type="Pfam" id="PF02771">
    <property type="entry name" value="Acyl-CoA_dh_N"/>
    <property type="match status" value="2"/>
</dbReference>
<evidence type="ECO:0000256" key="2">
    <source>
        <dbReference type="ARBA" id="ARBA00009347"/>
    </source>
</evidence>
<dbReference type="InterPro" id="IPR009100">
    <property type="entry name" value="AcylCoA_DH/oxidase_NM_dom_sf"/>
</dbReference>
<evidence type="ECO:0000256" key="6">
    <source>
        <dbReference type="ARBA" id="ARBA00022827"/>
    </source>
</evidence>
<dbReference type="Pfam" id="PF00441">
    <property type="entry name" value="Acyl-CoA_dh_1"/>
    <property type="match status" value="1"/>
</dbReference>
<evidence type="ECO:0000256" key="7">
    <source>
        <dbReference type="ARBA" id="ARBA00023002"/>
    </source>
</evidence>
<dbReference type="SUPFAM" id="SSF56645">
    <property type="entry name" value="Acyl-CoA dehydrogenase NM domain-like"/>
    <property type="match status" value="1"/>
</dbReference>
<dbReference type="InterPro" id="IPR037069">
    <property type="entry name" value="AcylCoA_DH/ox_N_sf"/>
</dbReference>
<name>A0A1Y2G5L6_9BASI</name>
<dbReference type="OrthoDB" id="2588832at2759"/>
<keyword evidence="8" id="KW-0408">Iron</keyword>
<evidence type="ECO:0000256" key="1">
    <source>
        <dbReference type="ARBA" id="ARBA00001974"/>
    </source>
</evidence>
<evidence type="ECO:0000256" key="3">
    <source>
        <dbReference type="ARBA" id="ARBA00022617"/>
    </source>
</evidence>
<evidence type="ECO:0000313" key="11">
    <source>
        <dbReference type="Proteomes" id="UP000193467"/>
    </source>
</evidence>
<dbReference type="Gene3D" id="2.40.110.10">
    <property type="entry name" value="Butyryl-CoA Dehydrogenase, subunit A, domain 2"/>
    <property type="match status" value="1"/>
</dbReference>
<keyword evidence="5" id="KW-0479">Metal-binding</keyword>
<evidence type="ECO:0000256" key="5">
    <source>
        <dbReference type="ARBA" id="ARBA00022723"/>
    </source>
</evidence>
<proteinExistence type="inferred from homology"/>
<dbReference type="GO" id="GO:0050660">
    <property type="term" value="F:flavin adenine dinucleotide binding"/>
    <property type="evidence" value="ECO:0007669"/>
    <property type="project" value="InterPro"/>
</dbReference>
<dbReference type="InParanoid" id="A0A1Y2G5L6"/>
<sequence>MSKIFSKEEVEQASKERTLLIIEDGVYDVTNFLGDHPGGKKILIKSAGQDATDQFNKFHSPSVLKKQAAPFRIGSIGAAASTEAADAEEEEDEDTTYFGDLVPFGDPFWYQDWQSPYYKDSHRKLRSAMRKFTEKNLIPNAFAWDQAREIPAEVYKQVASAGILAGIASGSATWITEYAEGLPIPGNFPPEEWDAFHSFILIDEMCRCASGGIAYGIIGGFGIGLPPVLHFGSEELKKRIVPPCVKGDKRICLAITEPEGGSDVANLVTTAVLSDDKTHYIVNGRKKWISGGIYADYFVAAVRTGGKGMGGLSLLVVERGPGVKTTKMDCMGVWGSGTTFVEFDDVQVPVGNLLGKENKGFALIMSNFNPERIGIAVQANRFSRCLLEESIKYASKRTTFGVKLREHPVIRAKLSNMAMKIESTHAWLESVIYQSTIYDADTLTMRGGGTVALLKAQATETFEFCAREASQIFGGLSYTKGGQGEVVERLYRDVKAYTIPGGSSEIMLDIGMRQSIKIAEIMGAKL</sequence>
<dbReference type="Pfam" id="PF00173">
    <property type="entry name" value="Cyt-b5"/>
    <property type="match status" value="1"/>
</dbReference>
<dbReference type="SUPFAM" id="SSF47203">
    <property type="entry name" value="Acyl-CoA dehydrogenase C-terminal domain-like"/>
    <property type="match status" value="1"/>
</dbReference>